<dbReference type="InterPro" id="IPR036761">
    <property type="entry name" value="TTHA0802/YceI-like_sf"/>
</dbReference>
<dbReference type="Proteomes" id="UP001183881">
    <property type="component" value="Unassembled WGS sequence"/>
</dbReference>
<evidence type="ECO:0000313" key="3">
    <source>
        <dbReference type="EMBL" id="MDT0400014.1"/>
    </source>
</evidence>
<feature type="non-terminal residue" evidence="3">
    <location>
        <position position="86"/>
    </location>
</feature>
<sequence length="86" mass="8891">MATTSDILTASAGNWTLIPDRSTVTFRNMTLWGLATVTGKFSEFTGVGSAGAGVNGRVVSAAASVRSGIGKRDDHLRSGDFVDVEA</sequence>
<dbReference type="SUPFAM" id="SSF101874">
    <property type="entry name" value="YceI-like"/>
    <property type="match status" value="1"/>
</dbReference>
<gene>
    <name evidence="3" type="ORF">RM705_35735</name>
</gene>
<dbReference type="InterPro" id="IPR007372">
    <property type="entry name" value="Lipid/polyisoprenoid-bd_YceI"/>
</dbReference>
<dbReference type="Gene3D" id="2.40.128.110">
    <property type="entry name" value="Lipid/polyisoprenoid-binding, YceI-like"/>
    <property type="match status" value="1"/>
</dbReference>
<evidence type="ECO:0000256" key="1">
    <source>
        <dbReference type="ARBA" id="ARBA00008812"/>
    </source>
</evidence>
<protein>
    <submittedName>
        <fullName evidence="3">YceI family protein</fullName>
    </submittedName>
</protein>
<keyword evidence="4" id="KW-1185">Reference proteome</keyword>
<comment type="caution">
    <text evidence="3">The sequence shown here is derived from an EMBL/GenBank/DDBJ whole genome shotgun (WGS) entry which is preliminary data.</text>
</comment>
<organism evidence="3 4">
    <name type="scientific">Streptomyces edwardsiae</name>
    <dbReference type="NCBI Taxonomy" id="3075527"/>
    <lineage>
        <taxon>Bacteria</taxon>
        <taxon>Bacillati</taxon>
        <taxon>Actinomycetota</taxon>
        <taxon>Actinomycetes</taxon>
        <taxon>Kitasatosporales</taxon>
        <taxon>Streptomycetaceae</taxon>
        <taxon>Streptomyces</taxon>
    </lineage>
</organism>
<evidence type="ECO:0000259" key="2">
    <source>
        <dbReference type="Pfam" id="PF04264"/>
    </source>
</evidence>
<evidence type="ECO:0000313" key="4">
    <source>
        <dbReference type="Proteomes" id="UP001183881"/>
    </source>
</evidence>
<reference evidence="4" key="1">
    <citation type="submission" date="2023-07" db="EMBL/GenBank/DDBJ databases">
        <title>30 novel species of actinomycetes from the DSMZ collection.</title>
        <authorList>
            <person name="Nouioui I."/>
        </authorList>
    </citation>
    <scope>NUCLEOTIDE SEQUENCE [LARGE SCALE GENOMIC DNA]</scope>
    <source>
        <strain evidence="4">DSM 41636</strain>
    </source>
</reference>
<feature type="domain" description="Lipid/polyisoprenoid-binding YceI-like" evidence="2">
    <location>
        <begin position="15"/>
        <end position="85"/>
    </location>
</feature>
<name>A0ABU2Q6L6_9ACTN</name>
<comment type="similarity">
    <text evidence="1">Belongs to the UPF0312 family.</text>
</comment>
<dbReference type="Pfam" id="PF04264">
    <property type="entry name" value="YceI"/>
    <property type="match status" value="1"/>
</dbReference>
<accession>A0ABU2Q6L6</accession>
<proteinExistence type="inferred from homology"/>
<dbReference type="EMBL" id="JAVRFA010000275">
    <property type="protein sequence ID" value="MDT0400014.1"/>
    <property type="molecule type" value="Genomic_DNA"/>
</dbReference>
<dbReference type="RefSeq" id="WP_311649534.1">
    <property type="nucleotide sequence ID" value="NZ_JAVRFA010000275.1"/>
</dbReference>